<proteinExistence type="predicted"/>
<evidence type="ECO:0000313" key="2">
    <source>
        <dbReference type="EMBL" id="TWI35165.1"/>
    </source>
</evidence>
<sequence length="202" mass="21918">MSLHSFLDPPTSNLARGAGATSFVHANSRFLTAKGRVYADELAVGDLLLTRDDQTHPIAAIERLSFRALSELTGGLQPIRIGSGALGCGLPRRETVVATDQRLMLSSRIAERMFGARHVLVRAGQLCQLEGVDLAFDLQELRYLRILMPRELIALVNGAPLQVLAVPGGGEAASPFAIPPDRRASKLIQRHVRNRVPVVMRG</sequence>
<protein>
    <submittedName>
        <fullName evidence="2">Hint domain-containing protein</fullName>
    </submittedName>
</protein>
<feature type="domain" description="Hedgehog/Intein (Hint)" evidence="1">
    <location>
        <begin position="26"/>
        <end position="160"/>
    </location>
</feature>
<name>A0A562NSN4_9RHOB</name>
<dbReference type="Proteomes" id="UP000316225">
    <property type="component" value="Unassembled WGS sequence"/>
</dbReference>
<dbReference type="OrthoDB" id="6305173at2"/>
<comment type="caution">
    <text evidence="2">The sequence shown here is derived from an EMBL/GenBank/DDBJ whole genome shotgun (WGS) entry which is preliminary data.</text>
</comment>
<dbReference type="AlphaFoldDB" id="A0A562NSN4"/>
<accession>A0A562NSN4</accession>
<dbReference type="RefSeq" id="WP_158637499.1">
    <property type="nucleotide sequence ID" value="NZ_VLKU01000004.1"/>
</dbReference>
<organism evidence="2 3">
    <name type="scientific">Paracoccus sulfuroxidans</name>
    <dbReference type="NCBI Taxonomy" id="384678"/>
    <lineage>
        <taxon>Bacteria</taxon>
        <taxon>Pseudomonadati</taxon>
        <taxon>Pseudomonadota</taxon>
        <taxon>Alphaproteobacteria</taxon>
        <taxon>Rhodobacterales</taxon>
        <taxon>Paracoccaceae</taxon>
        <taxon>Paracoccus</taxon>
    </lineage>
</organism>
<gene>
    <name evidence="2" type="ORF">IQ24_01674</name>
</gene>
<keyword evidence="3" id="KW-1185">Reference proteome</keyword>
<dbReference type="InterPro" id="IPR028992">
    <property type="entry name" value="Hedgehog/Intein_dom"/>
</dbReference>
<evidence type="ECO:0000259" key="1">
    <source>
        <dbReference type="Pfam" id="PF13403"/>
    </source>
</evidence>
<evidence type="ECO:0000313" key="3">
    <source>
        <dbReference type="Proteomes" id="UP000316225"/>
    </source>
</evidence>
<dbReference type="EMBL" id="VLKU01000004">
    <property type="protein sequence ID" value="TWI35165.1"/>
    <property type="molecule type" value="Genomic_DNA"/>
</dbReference>
<dbReference type="Pfam" id="PF13403">
    <property type="entry name" value="Hint_2"/>
    <property type="match status" value="1"/>
</dbReference>
<reference evidence="2 3" key="1">
    <citation type="journal article" date="2015" name="Stand. Genomic Sci.">
        <title>Genomic Encyclopedia of Bacterial and Archaeal Type Strains, Phase III: the genomes of soil and plant-associated and newly described type strains.</title>
        <authorList>
            <person name="Whitman W.B."/>
            <person name="Woyke T."/>
            <person name="Klenk H.P."/>
            <person name="Zhou Y."/>
            <person name="Lilburn T.G."/>
            <person name="Beck B.J."/>
            <person name="De Vos P."/>
            <person name="Vandamme P."/>
            <person name="Eisen J.A."/>
            <person name="Garrity G."/>
            <person name="Hugenholtz P."/>
            <person name="Kyrpides N.C."/>
        </authorList>
    </citation>
    <scope>NUCLEOTIDE SEQUENCE [LARGE SCALE GENOMIC DNA]</scope>
    <source>
        <strain evidence="2 3">CGMCC 1.5364</strain>
    </source>
</reference>